<evidence type="ECO:0000256" key="5">
    <source>
        <dbReference type="SAM" id="MobiDB-lite"/>
    </source>
</evidence>
<accession>A0A1Z5KA89</accession>
<evidence type="ECO:0000256" key="1">
    <source>
        <dbReference type="ARBA" id="ARBA00006914"/>
    </source>
</evidence>
<dbReference type="InParanoid" id="A0A1Z5KA89"/>
<evidence type="ECO:0000256" key="4">
    <source>
        <dbReference type="RuleBase" id="RU367045"/>
    </source>
</evidence>
<comment type="subcellular location">
    <subcellularLocation>
        <location evidence="4">Cytoplasm</location>
    </subcellularLocation>
</comment>
<dbReference type="GO" id="GO:0046872">
    <property type="term" value="F:metal ion binding"/>
    <property type="evidence" value="ECO:0007669"/>
    <property type="project" value="UniProtKB-UniRule"/>
</dbReference>
<feature type="region of interest" description="Disordered" evidence="5">
    <location>
        <begin position="87"/>
        <end position="118"/>
    </location>
</feature>
<reference evidence="7 8" key="1">
    <citation type="journal article" date="2015" name="Plant Cell">
        <title>Oil accumulation by the oleaginous diatom Fistulifera solaris as revealed by the genome and transcriptome.</title>
        <authorList>
            <person name="Tanaka T."/>
            <person name="Maeda Y."/>
            <person name="Veluchamy A."/>
            <person name="Tanaka M."/>
            <person name="Abida H."/>
            <person name="Marechal E."/>
            <person name="Bowler C."/>
            <person name="Muto M."/>
            <person name="Sunaga Y."/>
            <person name="Tanaka M."/>
            <person name="Yoshino T."/>
            <person name="Taniguchi T."/>
            <person name="Fukuda Y."/>
            <person name="Nemoto M."/>
            <person name="Matsumoto M."/>
            <person name="Wong P.S."/>
            <person name="Aburatani S."/>
            <person name="Fujibuchi W."/>
        </authorList>
    </citation>
    <scope>NUCLEOTIDE SEQUENCE [LARGE SCALE GENOMIC DNA]</scope>
    <source>
        <strain evidence="7 8">JPCC DA0580</strain>
    </source>
</reference>
<dbReference type="Pfam" id="PF00004">
    <property type="entry name" value="AAA"/>
    <property type="match status" value="1"/>
</dbReference>
<evidence type="ECO:0000313" key="7">
    <source>
        <dbReference type="EMBL" id="GAX23177.1"/>
    </source>
</evidence>
<dbReference type="OrthoDB" id="44807at2759"/>
<dbReference type="InterPro" id="IPR003959">
    <property type="entry name" value="ATPase_AAA_core"/>
</dbReference>
<comment type="cofactor">
    <cofactor evidence="4">
        <name>Mg(2+)</name>
        <dbReference type="ChEBI" id="CHEBI:18420"/>
    </cofactor>
    <text evidence="4">Binds 1 Mg(2+) ion per subunit.</text>
</comment>
<keyword evidence="4" id="KW-0479">Metal-binding</keyword>
<dbReference type="Proteomes" id="UP000198406">
    <property type="component" value="Unassembled WGS sequence"/>
</dbReference>
<dbReference type="Pfam" id="PF17862">
    <property type="entry name" value="AAA_lid_3"/>
    <property type="match status" value="1"/>
</dbReference>
<dbReference type="SMART" id="SM00382">
    <property type="entry name" value="AAA"/>
    <property type="match status" value="1"/>
</dbReference>
<keyword evidence="8" id="KW-1185">Reference proteome</keyword>
<dbReference type="Gene3D" id="1.10.8.60">
    <property type="match status" value="1"/>
</dbReference>
<keyword evidence="4" id="KW-0460">Magnesium</keyword>
<dbReference type="PANTHER" id="PTHR23078">
    <property type="entry name" value="VESICULAR-FUSION PROTEIN NSF"/>
    <property type="match status" value="1"/>
</dbReference>
<dbReference type="InterPro" id="IPR027417">
    <property type="entry name" value="P-loop_NTPase"/>
</dbReference>
<dbReference type="GO" id="GO:0005795">
    <property type="term" value="C:Golgi stack"/>
    <property type="evidence" value="ECO:0007669"/>
    <property type="project" value="TreeGrafter"/>
</dbReference>
<keyword evidence="4" id="KW-0963">Cytoplasm</keyword>
<evidence type="ECO:0000256" key="2">
    <source>
        <dbReference type="ARBA" id="ARBA00022741"/>
    </source>
</evidence>
<evidence type="ECO:0000259" key="6">
    <source>
        <dbReference type="SMART" id="SM00382"/>
    </source>
</evidence>
<protein>
    <recommendedName>
        <fullName evidence="4">Vesicle-fusing ATPase</fullName>
        <ecNumber evidence="4">3.6.4.6</ecNumber>
    </recommendedName>
</protein>
<dbReference type="GO" id="GO:0005524">
    <property type="term" value="F:ATP binding"/>
    <property type="evidence" value="ECO:0007669"/>
    <property type="project" value="UniProtKB-UniRule"/>
</dbReference>
<dbReference type="GO" id="GO:0043001">
    <property type="term" value="P:Golgi to plasma membrane protein transport"/>
    <property type="evidence" value="ECO:0007669"/>
    <property type="project" value="TreeGrafter"/>
</dbReference>
<dbReference type="GO" id="GO:0035494">
    <property type="term" value="P:SNARE complex disassembly"/>
    <property type="evidence" value="ECO:0007669"/>
    <property type="project" value="InterPro"/>
</dbReference>
<sequence length="455" mass="51297">MEGLFDDHYLKFMSTVHVNNQQNPCTLYYVATDESIDGEDEAICVEIASIAYHKLDQERDDLGDLRRREASERKRWEEYRISLEASEEPHKVIDNNSERKQKPVNGERPDSHASAGYKNQSFPNYSYFDEARQTFGIGGLDDVWSEIKRRIWIPLLTPPNILQELGLISSTTGTRPVQGLLLYGPPGCGKTLIAKNLSRLLSPLRPISMVSGPEILEKYVGSSERNLRQIFDHPPPVYDAIQKSQPSFSQALENTALHVIVFDEFDAISRRRGGDHQTDAGIARDSLVNQLLAKMDGIDPLPVPTLVIALTNQRHLIDPALLRAGRFEIQIEIPPPRSVEQRISILQVHTRAMYSSGRLLVRDPPEGTVAFRMSRTTLQSLPTYPKLLYDIARMCDGFTGASLASVVRAAASRALERAVEWNQTHIEDCVVTEEYLKQAVEEVKSLEQPNEPLKE</sequence>
<dbReference type="EMBL" id="BDSP01000198">
    <property type="protein sequence ID" value="GAX23177.1"/>
    <property type="molecule type" value="Genomic_DNA"/>
</dbReference>
<dbReference type="SUPFAM" id="SSF52540">
    <property type="entry name" value="P-loop containing nucleoside triphosphate hydrolases"/>
    <property type="match status" value="1"/>
</dbReference>
<dbReference type="GO" id="GO:0016887">
    <property type="term" value="F:ATP hydrolysis activity"/>
    <property type="evidence" value="ECO:0007669"/>
    <property type="project" value="InterPro"/>
</dbReference>
<dbReference type="EC" id="3.6.4.6" evidence="4"/>
<dbReference type="InterPro" id="IPR039812">
    <property type="entry name" value="Vesicle-fus_ATPase"/>
</dbReference>
<evidence type="ECO:0000256" key="3">
    <source>
        <dbReference type="ARBA" id="ARBA00022840"/>
    </source>
</evidence>
<comment type="caution">
    <text evidence="7">The sequence shown here is derived from an EMBL/GenBank/DDBJ whole genome shotgun (WGS) entry which is preliminary data.</text>
</comment>
<keyword evidence="3 4" id="KW-0067">ATP-binding</keyword>
<comment type="catalytic activity">
    <reaction evidence="4">
        <text>ATP + H2O = ADP + phosphate + H(+)</text>
        <dbReference type="Rhea" id="RHEA:13065"/>
        <dbReference type="ChEBI" id="CHEBI:15377"/>
        <dbReference type="ChEBI" id="CHEBI:15378"/>
        <dbReference type="ChEBI" id="CHEBI:30616"/>
        <dbReference type="ChEBI" id="CHEBI:43474"/>
        <dbReference type="ChEBI" id="CHEBI:456216"/>
        <dbReference type="EC" id="3.6.4.6"/>
    </reaction>
</comment>
<dbReference type="GO" id="GO:0006891">
    <property type="term" value="P:intra-Golgi vesicle-mediated transport"/>
    <property type="evidence" value="ECO:0007669"/>
    <property type="project" value="TreeGrafter"/>
</dbReference>
<name>A0A1Z5KA89_FISSO</name>
<feature type="domain" description="AAA+ ATPase" evidence="6">
    <location>
        <begin position="176"/>
        <end position="337"/>
    </location>
</feature>
<dbReference type="Gene3D" id="3.40.50.300">
    <property type="entry name" value="P-loop containing nucleotide triphosphate hydrolases"/>
    <property type="match status" value="1"/>
</dbReference>
<organism evidence="7 8">
    <name type="scientific">Fistulifera solaris</name>
    <name type="common">Oleaginous diatom</name>
    <dbReference type="NCBI Taxonomy" id="1519565"/>
    <lineage>
        <taxon>Eukaryota</taxon>
        <taxon>Sar</taxon>
        <taxon>Stramenopiles</taxon>
        <taxon>Ochrophyta</taxon>
        <taxon>Bacillariophyta</taxon>
        <taxon>Bacillariophyceae</taxon>
        <taxon>Bacillariophycidae</taxon>
        <taxon>Naviculales</taxon>
        <taxon>Naviculaceae</taxon>
        <taxon>Fistulifera</taxon>
    </lineage>
</organism>
<dbReference type="FunFam" id="3.40.50.300:FF:000154">
    <property type="entry name" value="Vesicle-fusing ATPase 1"/>
    <property type="match status" value="1"/>
</dbReference>
<gene>
    <name evidence="7" type="ORF">FisN_39Hu027</name>
</gene>
<proteinExistence type="inferred from homology"/>
<comment type="similarity">
    <text evidence="1 4">Belongs to the AAA ATPase family.</text>
</comment>
<dbReference type="InterPro" id="IPR003593">
    <property type="entry name" value="AAA+_ATPase"/>
</dbReference>
<keyword evidence="4" id="KW-0378">Hydrolase</keyword>
<comment type="function">
    <text evidence="4">Required for vesicle-mediated transport. Catalyzes the fusion of transport vesicles within the Golgi cisternae. Is also required for transport from the endoplasmic reticulum to the Golgi stack. Seems to function as a fusion protein required for the delivery of cargo proteins to all compartments of the Golgi stack independent of vesicle origin.</text>
</comment>
<feature type="compositionally biased region" description="Basic and acidic residues" evidence="5">
    <location>
        <begin position="87"/>
        <end position="111"/>
    </location>
</feature>
<dbReference type="AlphaFoldDB" id="A0A1Z5KA89"/>
<evidence type="ECO:0000313" key="8">
    <source>
        <dbReference type="Proteomes" id="UP000198406"/>
    </source>
</evidence>
<dbReference type="InterPro" id="IPR041569">
    <property type="entry name" value="AAA_lid_3"/>
</dbReference>
<keyword evidence="2 4" id="KW-0547">Nucleotide-binding</keyword>
<dbReference type="PANTHER" id="PTHR23078:SF3">
    <property type="entry name" value="VESICLE-FUSING ATPASE"/>
    <property type="match status" value="1"/>
</dbReference>
<keyword evidence="4" id="KW-0931">ER-Golgi transport</keyword>
<keyword evidence="4" id="KW-0653">Protein transport</keyword>
<keyword evidence="4" id="KW-0813">Transport</keyword>